<evidence type="ECO:0000256" key="4">
    <source>
        <dbReference type="ARBA" id="ARBA00022692"/>
    </source>
</evidence>
<accession>A0A059CST0</accession>
<dbReference type="GO" id="GO:0004674">
    <property type="term" value="F:protein serine/threonine kinase activity"/>
    <property type="evidence" value="ECO:0007669"/>
    <property type="project" value="UniProtKB-KW"/>
</dbReference>
<dbReference type="PROSITE" id="PS00107">
    <property type="entry name" value="PROTEIN_KINASE_ATP"/>
    <property type="match status" value="1"/>
</dbReference>
<organism evidence="16">
    <name type="scientific">Eucalyptus grandis</name>
    <name type="common">Flooded gum</name>
    <dbReference type="NCBI Taxonomy" id="71139"/>
    <lineage>
        <taxon>Eukaryota</taxon>
        <taxon>Viridiplantae</taxon>
        <taxon>Streptophyta</taxon>
        <taxon>Embryophyta</taxon>
        <taxon>Tracheophyta</taxon>
        <taxon>Spermatophyta</taxon>
        <taxon>Magnoliopsida</taxon>
        <taxon>eudicotyledons</taxon>
        <taxon>Gunneridae</taxon>
        <taxon>Pentapetalae</taxon>
        <taxon>rosids</taxon>
        <taxon>malvids</taxon>
        <taxon>Myrtales</taxon>
        <taxon>Myrtaceae</taxon>
        <taxon>Myrtoideae</taxon>
        <taxon>Eucalypteae</taxon>
        <taxon>Eucalyptus</taxon>
    </lineage>
</organism>
<dbReference type="SMART" id="SM00220">
    <property type="entry name" value="S_TKc"/>
    <property type="match status" value="1"/>
</dbReference>
<proteinExistence type="inferred from homology"/>
<evidence type="ECO:0000256" key="13">
    <source>
        <dbReference type="RuleBase" id="RU000304"/>
    </source>
</evidence>
<dbReference type="FunFam" id="3.30.200.20:FF:000178">
    <property type="entry name" value="serine/threonine-protein kinase PBS1-like"/>
    <property type="match status" value="1"/>
</dbReference>
<evidence type="ECO:0000256" key="11">
    <source>
        <dbReference type="ARBA" id="ARBA00023180"/>
    </source>
</evidence>
<evidence type="ECO:0000256" key="9">
    <source>
        <dbReference type="ARBA" id="ARBA00022989"/>
    </source>
</evidence>
<name>A0A059CST0_EUCGR</name>
<evidence type="ECO:0000256" key="5">
    <source>
        <dbReference type="ARBA" id="ARBA00022729"/>
    </source>
</evidence>
<evidence type="ECO:0000259" key="15">
    <source>
        <dbReference type="PROSITE" id="PS50011"/>
    </source>
</evidence>
<dbReference type="Pfam" id="PF00069">
    <property type="entry name" value="Pkinase"/>
    <property type="match status" value="1"/>
</dbReference>
<keyword evidence="8 12" id="KW-0067">ATP-binding</keyword>
<feature type="domain" description="Protein kinase" evidence="15">
    <location>
        <begin position="56"/>
        <end position="338"/>
    </location>
</feature>
<dbReference type="PANTHER" id="PTHR27009">
    <property type="entry name" value="RUST RESISTANCE KINASE LR10-RELATED"/>
    <property type="match status" value="1"/>
</dbReference>
<keyword evidence="6 12" id="KW-0547">Nucleotide-binding</keyword>
<dbReference type="InterPro" id="IPR017441">
    <property type="entry name" value="Protein_kinase_ATP_BS"/>
</dbReference>
<feature type="binding site" evidence="12">
    <location>
        <position position="84"/>
    </location>
    <ligand>
        <name>ATP</name>
        <dbReference type="ChEBI" id="CHEBI:30616"/>
    </ligand>
</feature>
<comment type="subcellular location">
    <subcellularLocation>
        <location evidence="1">Membrane</location>
        <topology evidence="1">Single-pass type I membrane protein</topology>
    </subcellularLocation>
</comment>
<keyword evidence="10" id="KW-0472">Membrane</keyword>
<evidence type="ECO:0000256" key="3">
    <source>
        <dbReference type="ARBA" id="ARBA00022679"/>
    </source>
</evidence>
<dbReference type="InterPro" id="IPR011009">
    <property type="entry name" value="Kinase-like_dom_sf"/>
</dbReference>
<evidence type="ECO:0000256" key="6">
    <source>
        <dbReference type="ARBA" id="ARBA00022741"/>
    </source>
</evidence>
<dbReference type="InterPro" id="IPR000719">
    <property type="entry name" value="Prot_kinase_dom"/>
</dbReference>
<dbReference type="GO" id="GO:0016020">
    <property type="term" value="C:membrane"/>
    <property type="evidence" value="ECO:0007669"/>
    <property type="project" value="UniProtKB-SubCell"/>
</dbReference>
<dbReference type="Gramene" id="KCW80990">
    <property type="protein sequence ID" value="KCW80990"/>
    <property type="gene ID" value="EUGRSUZ_C02358"/>
</dbReference>
<dbReference type="OMA" id="ETPTTNM"/>
<keyword evidence="2 13" id="KW-0723">Serine/threonine-protein kinase</keyword>
<dbReference type="FunFam" id="1.10.510.10:FF:000384">
    <property type="entry name" value="G-type lectin S-receptor-like serine/threonine-protein kinase"/>
    <property type="match status" value="1"/>
</dbReference>
<evidence type="ECO:0000256" key="8">
    <source>
        <dbReference type="ARBA" id="ARBA00022840"/>
    </source>
</evidence>
<keyword evidence="4" id="KW-0812">Transmembrane</keyword>
<reference evidence="16" key="1">
    <citation type="submission" date="2013-07" db="EMBL/GenBank/DDBJ databases">
        <title>The genome of Eucalyptus grandis.</title>
        <authorList>
            <person name="Schmutz J."/>
            <person name="Hayes R."/>
            <person name="Myburg A."/>
            <person name="Tuskan G."/>
            <person name="Grattapaglia D."/>
            <person name="Rokhsar D.S."/>
        </authorList>
    </citation>
    <scope>NUCLEOTIDE SEQUENCE</scope>
    <source>
        <tissue evidence="16">Leaf extractions</tissue>
    </source>
</reference>
<keyword evidence="7" id="KW-0418">Kinase</keyword>
<dbReference type="InParanoid" id="A0A059CST0"/>
<gene>
    <name evidence="16" type="ORF">EUGRSUZ_C02358</name>
</gene>
<keyword evidence="3" id="KW-0808">Transferase</keyword>
<dbReference type="AlphaFoldDB" id="A0A059CST0"/>
<evidence type="ECO:0000256" key="10">
    <source>
        <dbReference type="ARBA" id="ARBA00023136"/>
    </source>
</evidence>
<evidence type="ECO:0000313" key="16">
    <source>
        <dbReference type="EMBL" id="KCW80990.1"/>
    </source>
</evidence>
<dbReference type="SUPFAM" id="SSF56112">
    <property type="entry name" value="Protein kinase-like (PK-like)"/>
    <property type="match status" value="1"/>
</dbReference>
<dbReference type="Gene3D" id="3.30.200.20">
    <property type="entry name" value="Phosphorylase Kinase, domain 1"/>
    <property type="match status" value="1"/>
</dbReference>
<protein>
    <recommendedName>
        <fullName evidence="15">Protein kinase domain-containing protein</fullName>
    </recommendedName>
</protein>
<dbReference type="eggNOG" id="ENOG502QR7E">
    <property type="taxonomic scope" value="Eukaryota"/>
</dbReference>
<dbReference type="EMBL" id="KK198755">
    <property type="protein sequence ID" value="KCW80990.1"/>
    <property type="molecule type" value="Genomic_DNA"/>
</dbReference>
<feature type="region of interest" description="Disordered" evidence="14">
    <location>
        <begin position="334"/>
        <end position="386"/>
    </location>
</feature>
<dbReference type="PROSITE" id="PS00108">
    <property type="entry name" value="PROTEIN_KINASE_ST"/>
    <property type="match status" value="1"/>
</dbReference>
<dbReference type="PROSITE" id="PS50011">
    <property type="entry name" value="PROTEIN_KINASE_DOM"/>
    <property type="match status" value="1"/>
</dbReference>
<evidence type="ECO:0000256" key="2">
    <source>
        <dbReference type="ARBA" id="ARBA00022527"/>
    </source>
</evidence>
<comment type="similarity">
    <text evidence="13">Belongs to the protein kinase superfamily.</text>
</comment>
<evidence type="ECO:0000256" key="7">
    <source>
        <dbReference type="ARBA" id="ARBA00022777"/>
    </source>
</evidence>
<sequence>MEKFPQVVRSSSSGVMSVAPPAVSSIKEVPDEFDTLERFLKPTTRFSSDQLAAYTENYAVVLGSGSYGVVFKGKLPNGTLVAVKLLTNAHDKRMEEQFMAEVSSIGRIHHINLVKLYGFCFDSTTRAIVYEYMENGSLHEFLFGDKTSIDGRKMHDIAVGTAKGITYLHEECEQRIIHYDIKPGNILLDQNLSPKIADFGLAKLYNRESIQIHMTGFCGTHGYAAPEMLKPNPVTFKCDVYSFGMVLFDIMGRRINHDVNLRESMMGLPQCAWHMFQNGKLLEMVCGFPESDREKAMRMLMVALWCIQNNPEARPMMSTVVKMLEGDVGIPTPTYPFENPNLDKPSQSSGNGSERDSDSSALGTEYSRGRCSELGKQTAEIELATS</sequence>
<dbReference type="InterPro" id="IPR008271">
    <property type="entry name" value="Ser/Thr_kinase_AS"/>
</dbReference>
<dbReference type="Gene3D" id="1.10.510.10">
    <property type="entry name" value="Transferase(Phosphotransferase) domain 1"/>
    <property type="match status" value="1"/>
</dbReference>
<dbReference type="GO" id="GO:0005524">
    <property type="term" value="F:ATP binding"/>
    <property type="evidence" value="ECO:0007669"/>
    <property type="project" value="UniProtKB-UniRule"/>
</dbReference>
<evidence type="ECO:0000256" key="12">
    <source>
        <dbReference type="PROSITE-ProRule" id="PRU10141"/>
    </source>
</evidence>
<keyword evidence="9" id="KW-1133">Transmembrane helix</keyword>
<evidence type="ECO:0000256" key="1">
    <source>
        <dbReference type="ARBA" id="ARBA00004479"/>
    </source>
</evidence>
<evidence type="ECO:0000256" key="14">
    <source>
        <dbReference type="SAM" id="MobiDB-lite"/>
    </source>
</evidence>
<dbReference type="InterPro" id="IPR045874">
    <property type="entry name" value="LRK10/LRL21-25-like"/>
</dbReference>
<dbReference type="STRING" id="71139.A0A059CST0"/>
<keyword evidence="5" id="KW-0732">Signal</keyword>
<keyword evidence="11" id="KW-0325">Glycoprotein</keyword>